<protein>
    <submittedName>
        <fullName evidence="1">Uncharacterized protein</fullName>
    </submittedName>
</protein>
<evidence type="ECO:0000313" key="1">
    <source>
        <dbReference type="EMBL" id="KAG4305402.1"/>
    </source>
</evidence>
<proteinExistence type="predicted"/>
<comment type="caution">
    <text evidence="1">The sequence shown here is derived from an EMBL/GenBank/DDBJ whole genome shotgun (WGS) entry which is preliminary data.</text>
</comment>
<name>A0ACB7CCC7_9ASCO</name>
<keyword evidence="2" id="KW-1185">Reference proteome</keyword>
<accession>A0ACB7CCC7</accession>
<evidence type="ECO:0000313" key="2">
    <source>
        <dbReference type="Proteomes" id="UP000768646"/>
    </source>
</evidence>
<organism evidence="1 2">
    <name type="scientific">Pneumocystis oryctolagi</name>
    <dbReference type="NCBI Taxonomy" id="42067"/>
    <lineage>
        <taxon>Eukaryota</taxon>
        <taxon>Fungi</taxon>
        <taxon>Dikarya</taxon>
        <taxon>Ascomycota</taxon>
        <taxon>Taphrinomycotina</taxon>
        <taxon>Pneumocystomycetes</taxon>
        <taxon>Pneumocystaceae</taxon>
        <taxon>Pneumocystis</taxon>
    </lineage>
</organism>
<dbReference type="Proteomes" id="UP000768646">
    <property type="component" value="Unassembled WGS sequence"/>
</dbReference>
<sequence length="681" mass="77809">MSLDQQNIFQRFINVFTGGCSNKSSRDVYQTTFEKYATVEQHGQLYMNVENFINAITSEENCHKIKREEYSIIFSVADVSKRGLLSFEDWICFVDLLAKHDAENKIVFKFFDVNGTGNISFGDFQKIISENKRSDVIPFDWNSSSLKFYMGDVKRYNMMTYPQFIQMLKDFQEERINQAFMYYDKANTGYIHPNEFSEIINKMFSHKLSNYLLENLHTLCNVDGSSRISYASMRAFLNLIRGMDIIKSIVKTLTLKSADKRITKNDFFREIEEMGYSSFFSPMEIDILFHFASLDNNTGRLAYQDFMKVLDASWKNPMDRKTIVFNNQLEINKNGKVKKILLNLLESVYHFSLGAIAGASGAIVVYPIDLVKTRVQNVRTKKVGQMLYKNSFDCVRKVLKNEGILGLYSGLGLQLVGVVPEKAIKLTVNDLVRSLTKDNDGNIKLYWEILAGASAGGCQVFCLLFINLQIKPLEIVKIRLQVQGELINTTENVPRRSAFWIIRDLGLRGLYKGVAACLLRDIPFSAIYFPVYSHLKKDCFKESAEKKLGIWEHLVSGAIAGMPAAYLATPADVIKTRLQVEARKGETNYKGIRHAFSTIIKEEGFTALFKGGPARVFRSSPQFACTLAVYETLQTLFSKYKYPSLQMDDAGKKISLPYLRSRNALNVMLDLDINFKNYFKP</sequence>
<gene>
    <name evidence="1" type="ORF">PORY_000958</name>
</gene>
<reference evidence="1 2" key="1">
    <citation type="journal article" date="2021" name="Commun. Biol.">
        <title>Genomic insights into the host specific adaptation of the Pneumocystis genus.</title>
        <authorList>
            <person name="Cisse O.H."/>
            <person name="Ma L."/>
            <person name="Dekker J.P."/>
            <person name="Khil P.P."/>
            <person name="Youn J.-H."/>
            <person name="Brenchley J.M."/>
            <person name="Blair R."/>
            <person name="Pahar B."/>
            <person name="Chabe M."/>
            <person name="Van Rompay K.K.A."/>
            <person name="Keesler R."/>
            <person name="Sukura A."/>
            <person name="Hirsch V."/>
            <person name="Kutty G."/>
            <person name="Liu Y."/>
            <person name="Peng L."/>
            <person name="Chen J."/>
            <person name="Song J."/>
            <person name="Weissenbacher-Lang C."/>
            <person name="Xu J."/>
            <person name="Upham N.S."/>
            <person name="Stajich J.E."/>
            <person name="Cuomo C.A."/>
            <person name="Cushion M.T."/>
            <person name="Kovacs J.A."/>
        </authorList>
    </citation>
    <scope>NUCLEOTIDE SEQUENCE [LARGE SCALE GENOMIC DNA]</scope>
    <source>
        <strain evidence="1 2">RABM</strain>
    </source>
</reference>
<dbReference type="EMBL" id="JABTEG010000003">
    <property type="protein sequence ID" value="KAG4305402.1"/>
    <property type="molecule type" value="Genomic_DNA"/>
</dbReference>